<dbReference type="KEGG" id="kaf:KAFR_0A00880"/>
<dbReference type="STRING" id="1071382.H2AMC6"/>
<dbReference type="InParanoid" id="H2AMC6"/>
<dbReference type="SUPFAM" id="SSF54236">
    <property type="entry name" value="Ubiquitin-like"/>
    <property type="match status" value="1"/>
</dbReference>
<feature type="compositionally biased region" description="Low complexity" evidence="1">
    <location>
        <begin position="357"/>
        <end position="371"/>
    </location>
</feature>
<feature type="region of interest" description="Disordered" evidence="1">
    <location>
        <begin position="352"/>
        <end position="427"/>
    </location>
</feature>
<dbReference type="SMART" id="SM00166">
    <property type="entry name" value="UBX"/>
    <property type="match status" value="1"/>
</dbReference>
<dbReference type="Gene3D" id="3.10.20.90">
    <property type="entry name" value="Phosphatidylinositol 3-kinase Catalytic Subunit, Chain A, domain 1"/>
    <property type="match status" value="1"/>
</dbReference>
<dbReference type="RefSeq" id="XP_003954661.1">
    <property type="nucleotide sequence ID" value="XM_003954612.1"/>
</dbReference>
<dbReference type="PROSITE" id="PS50033">
    <property type="entry name" value="UBX"/>
    <property type="match status" value="1"/>
</dbReference>
<evidence type="ECO:0000313" key="4">
    <source>
        <dbReference type="Proteomes" id="UP000005220"/>
    </source>
</evidence>
<keyword evidence="4" id="KW-1185">Reference proteome</keyword>
<dbReference type="GeneID" id="13886019"/>
<dbReference type="OrthoDB" id="2445133at2759"/>
<accession>H2AMC6</accession>
<dbReference type="GO" id="GO:0006511">
    <property type="term" value="P:ubiquitin-dependent protein catabolic process"/>
    <property type="evidence" value="ECO:0007669"/>
    <property type="project" value="EnsemblFungi"/>
</dbReference>
<dbReference type="GO" id="GO:0005783">
    <property type="term" value="C:endoplasmic reticulum"/>
    <property type="evidence" value="ECO:0007669"/>
    <property type="project" value="TreeGrafter"/>
</dbReference>
<dbReference type="FunCoup" id="H2AMC6">
    <property type="interactions" value="139"/>
</dbReference>
<dbReference type="Proteomes" id="UP000005220">
    <property type="component" value="Chromosome 1"/>
</dbReference>
<dbReference type="PANTHER" id="PTHR46424">
    <property type="entry name" value="UBX DOMAIN-CONTAINING PROTEIN 4"/>
    <property type="match status" value="1"/>
</dbReference>
<protein>
    <recommendedName>
        <fullName evidence="2">UBX domain-containing protein</fullName>
    </recommendedName>
</protein>
<feature type="compositionally biased region" description="Polar residues" evidence="1">
    <location>
        <begin position="372"/>
        <end position="398"/>
    </location>
</feature>
<dbReference type="HOGENOM" id="CLU_034966_0_0_1"/>
<dbReference type="eggNOG" id="KOG2689">
    <property type="taxonomic scope" value="Eukaryota"/>
</dbReference>
<evidence type="ECO:0000259" key="2">
    <source>
        <dbReference type="PROSITE" id="PS50033"/>
    </source>
</evidence>
<dbReference type="Pfam" id="PF00789">
    <property type="entry name" value="UBX"/>
    <property type="match status" value="1"/>
</dbReference>
<dbReference type="InterPro" id="IPR001012">
    <property type="entry name" value="UBX_dom"/>
</dbReference>
<feature type="domain" description="UBX" evidence="2">
    <location>
        <begin position="206"/>
        <end position="279"/>
    </location>
</feature>
<evidence type="ECO:0000313" key="3">
    <source>
        <dbReference type="EMBL" id="CCF55526.1"/>
    </source>
</evidence>
<reference evidence="3 4" key="1">
    <citation type="journal article" date="2011" name="Proc. Natl. Acad. Sci. U.S.A.">
        <title>Evolutionary erosion of yeast sex chromosomes by mating-type switching accidents.</title>
        <authorList>
            <person name="Gordon J.L."/>
            <person name="Armisen D."/>
            <person name="Proux-Wera E."/>
            <person name="Oheigeartaigh S.S."/>
            <person name="Byrne K.P."/>
            <person name="Wolfe K.H."/>
        </authorList>
    </citation>
    <scope>NUCLEOTIDE SEQUENCE [LARGE SCALE GENOMIC DNA]</scope>
    <source>
        <strain evidence="4">ATCC 22294 / BCRC 22015 / CBS 2517 / CECT 1963 / NBRC 1671 / NRRL Y-8276</strain>
    </source>
</reference>
<proteinExistence type="predicted"/>
<dbReference type="Pfam" id="PF23187">
    <property type="entry name" value="UBX7_N"/>
    <property type="match status" value="1"/>
</dbReference>
<gene>
    <name evidence="3" type="primary">KAFR0A00880</name>
    <name evidence="3" type="ORF">KAFR_0A00880</name>
</gene>
<dbReference type="InterPro" id="IPR029071">
    <property type="entry name" value="Ubiquitin-like_domsf"/>
</dbReference>
<name>H2AMC6_KAZAF</name>
<evidence type="ECO:0000256" key="1">
    <source>
        <dbReference type="SAM" id="MobiDB-lite"/>
    </source>
</evidence>
<dbReference type="GO" id="GO:0036503">
    <property type="term" value="P:ERAD pathway"/>
    <property type="evidence" value="ECO:0007669"/>
    <property type="project" value="TreeGrafter"/>
</dbReference>
<dbReference type="GO" id="GO:0005635">
    <property type="term" value="C:nuclear envelope"/>
    <property type="evidence" value="ECO:0007669"/>
    <property type="project" value="EnsemblFungi"/>
</dbReference>
<organism evidence="3 4">
    <name type="scientific">Kazachstania africana (strain ATCC 22294 / BCRC 22015 / CBS 2517 / CECT 1963 / NBRC 1671 / NRRL Y-8276)</name>
    <name type="common">Yeast</name>
    <name type="synonym">Kluyveromyces africanus</name>
    <dbReference type="NCBI Taxonomy" id="1071382"/>
    <lineage>
        <taxon>Eukaryota</taxon>
        <taxon>Fungi</taxon>
        <taxon>Dikarya</taxon>
        <taxon>Ascomycota</taxon>
        <taxon>Saccharomycotina</taxon>
        <taxon>Saccharomycetes</taxon>
        <taxon>Saccharomycetales</taxon>
        <taxon>Saccharomycetaceae</taxon>
        <taxon>Kazachstania</taxon>
    </lineage>
</organism>
<dbReference type="PANTHER" id="PTHR46424:SF1">
    <property type="entry name" value="UBX DOMAIN-CONTAINING PROTEIN 4"/>
    <property type="match status" value="1"/>
</dbReference>
<dbReference type="EMBL" id="HE650821">
    <property type="protein sequence ID" value="CCF55526.1"/>
    <property type="molecule type" value="Genomic_DNA"/>
</dbReference>
<sequence>MATNLFLNSVEEAVQLSNVDSKPLVVYNTFTNGDDTWLNKWFKRDESLNKQLLSAAIWLKLSEGTTQFAYFAQIFPSVIVPSLYIILNGQIKTIIQGEDSAGHWNELSKALSIEIPVPRGPVHPEQTFRETIQHTTQEIYQREKLKERRLAEQEHDRILKLLKADKEERKAMERQKMQTNANTDTNNDDKIYDNIKDKSRLHTVDCTLLIRLTNGRTLTHTFHSSKTLNDVRSWVDQNRVDDDVPYVFHRNVPRLTFTESDEMKSLESLDLTPRSALILKPIEGADKKLNISHAQGPSLLGKVYNGLSSWWSNNDDNSSDAQCSRSEDLHHSQANIMQKQGTNHRVNEIRSADIDNSSMSSFTSSPLLPSTRTASNFRSSEQNISSRSVSPNIYQFLNPNDDKQDEDDEKSAYNGNAINLEKKKDDD</sequence>
<dbReference type="GO" id="GO:0030435">
    <property type="term" value="P:sporulation resulting in formation of a cellular spore"/>
    <property type="evidence" value="ECO:0007669"/>
    <property type="project" value="EnsemblFungi"/>
</dbReference>
<dbReference type="AlphaFoldDB" id="H2AMC6"/>